<accession>A0A059BIG4</accession>
<dbReference type="InParanoid" id="A0A059BIG4"/>
<protein>
    <submittedName>
        <fullName evidence="2">Uncharacterized protein</fullName>
    </submittedName>
</protein>
<name>A0A059BIG4_EUCGR</name>
<dbReference type="AlphaFoldDB" id="A0A059BIG4"/>
<feature type="region of interest" description="Disordered" evidence="1">
    <location>
        <begin position="74"/>
        <end position="96"/>
    </location>
</feature>
<dbReference type="EMBL" id="KK198759">
    <property type="protein sequence ID" value="KCW65445.1"/>
    <property type="molecule type" value="Genomic_DNA"/>
</dbReference>
<gene>
    <name evidence="2" type="ORF">EUGRSUZ_G02862</name>
</gene>
<proteinExistence type="predicted"/>
<sequence length="96" mass="11557">MLIQIYTNISCTYLLIFWVSQYDMHIYYNGLLSAGDWKRKIMLAAFFDYMSVYIREHLTPKWQQTDQKWIQHGSSYGQVSPQSCQQMSMATQRRRM</sequence>
<evidence type="ECO:0000256" key="1">
    <source>
        <dbReference type="SAM" id="MobiDB-lite"/>
    </source>
</evidence>
<dbReference type="Gramene" id="KCW65445">
    <property type="protein sequence ID" value="KCW65445"/>
    <property type="gene ID" value="EUGRSUZ_G02862"/>
</dbReference>
<evidence type="ECO:0000313" key="2">
    <source>
        <dbReference type="EMBL" id="KCW65445.1"/>
    </source>
</evidence>
<organism evidence="2">
    <name type="scientific">Eucalyptus grandis</name>
    <name type="common">Flooded gum</name>
    <dbReference type="NCBI Taxonomy" id="71139"/>
    <lineage>
        <taxon>Eukaryota</taxon>
        <taxon>Viridiplantae</taxon>
        <taxon>Streptophyta</taxon>
        <taxon>Embryophyta</taxon>
        <taxon>Tracheophyta</taxon>
        <taxon>Spermatophyta</taxon>
        <taxon>Magnoliopsida</taxon>
        <taxon>eudicotyledons</taxon>
        <taxon>Gunneridae</taxon>
        <taxon>Pentapetalae</taxon>
        <taxon>rosids</taxon>
        <taxon>malvids</taxon>
        <taxon>Myrtales</taxon>
        <taxon>Myrtaceae</taxon>
        <taxon>Myrtoideae</taxon>
        <taxon>Eucalypteae</taxon>
        <taxon>Eucalyptus</taxon>
    </lineage>
</organism>
<reference evidence="2" key="1">
    <citation type="submission" date="2013-07" db="EMBL/GenBank/DDBJ databases">
        <title>The genome of Eucalyptus grandis.</title>
        <authorList>
            <person name="Schmutz J."/>
            <person name="Hayes R."/>
            <person name="Myburg A."/>
            <person name="Tuskan G."/>
            <person name="Grattapaglia D."/>
            <person name="Rokhsar D.S."/>
        </authorList>
    </citation>
    <scope>NUCLEOTIDE SEQUENCE</scope>
    <source>
        <tissue evidence="2">Leaf extractions</tissue>
    </source>
</reference>